<dbReference type="GO" id="GO:0046872">
    <property type="term" value="F:metal ion binding"/>
    <property type="evidence" value="ECO:0007669"/>
    <property type="project" value="UniProtKB-KW"/>
</dbReference>
<dbReference type="PANTHER" id="PTHR42978">
    <property type="entry name" value="QUORUM-QUENCHING LACTONASE YTNP-RELATED-RELATED"/>
    <property type="match status" value="1"/>
</dbReference>
<dbReference type="PANTHER" id="PTHR42978:SF6">
    <property type="entry name" value="QUORUM-QUENCHING LACTONASE YTNP-RELATED"/>
    <property type="match status" value="1"/>
</dbReference>
<evidence type="ECO:0000256" key="1">
    <source>
        <dbReference type="ARBA" id="ARBA00007749"/>
    </source>
</evidence>
<accession>A0A0H5RGZ3</accession>
<dbReference type="SMART" id="SM00849">
    <property type="entry name" value="Lactamase_B"/>
    <property type="match status" value="1"/>
</dbReference>
<dbReference type="CDD" id="cd16277">
    <property type="entry name" value="metallo-hydrolase-like_MBL-fold"/>
    <property type="match status" value="1"/>
</dbReference>
<evidence type="ECO:0000256" key="3">
    <source>
        <dbReference type="ARBA" id="ARBA00022801"/>
    </source>
</evidence>
<dbReference type="InterPro" id="IPR001279">
    <property type="entry name" value="Metallo-B-lactamas"/>
</dbReference>
<keyword evidence="3" id="KW-0378">Hydrolase</keyword>
<dbReference type="EMBL" id="CWKH01000001">
    <property type="protein sequence ID" value="CRZ13430.1"/>
    <property type="molecule type" value="Genomic_DNA"/>
</dbReference>
<evidence type="ECO:0000256" key="4">
    <source>
        <dbReference type="ARBA" id="ARBA00022833"/>
    </source>
</evidence>
<keyword evidence="4" id="KW-0862">Zinc</keyword>
<dbReference type="Gene3D" id="3.60.15.10">
    <property type="entry name" value="Ribonuclease Z/Hydroxyacylglutathione hydrolase-like"/>
    <property type="match status" value="1"/>
</dbReference>
<comment type="similarity">
    <text evidence="1">Belongs to the metallo-beta-lactamase superfamily.</text>
</comment>
<dbReference type="OrthoDB" id="5177904at2"/>
<dbReference type="Proteomes" id="UP000199147">
    <property type="component" value="Unassembled WGS sequence"/>
</dbReference>
<sequence length="277" mass="30073">MQNWTIGTLTVHSVLETVVPTRPDRLFRGLPPELPSWLSPHYVDDTGNLLVAIQSFLIESGDELVVVDCCFGEGHDLPYQIPMDPDQYGQSLAAAGFTPDDVTTVVCTHLHLDHAGRNTTLRDGAWLPTYPNAAYLLTSDEYTSWQQSSAPNRAGAETVEPLVAQDVLRLTEMDHAITDEIRLIATPGHTAGHAAVRIESGGEVAVISGDVIHHPIQITHPDAQALPDDDPAAAAVTRNRLLRSLVDEHALLFGTHFAAPAAGTVISDDDRMMWVPM</sequence>
<organism evidence="6 7">
    <name type="scientific">Mycolicibacterium neworleansense</name>
    <dbReference type="NCBI Taxonomy" id="146018"/>
    <lineage>
        <taxon>Bacteria</taxon>
        <taxon>Bacillati</taxon>
        <taxon>Actinomycetota</taxon>
        <taxon>Actinomycetes</taxon>
        <taxon>Mycobacteriales</taxon>
        <taxon>Mycobacteriaceae</taxon>
        <taxon>Mycolicibacterium</taxon>
    </lineage>
</organism>
<evidence type="ECO:0000259" key="5">
    <source>
        <dbReference type="SMART" id="SM00849"/>
    </source>
</evidence>
<dbReference type="GO" id="GO:0016787">
    <property type="term" value="F:hydrolase activity"/>
    <property type="evidence" value="ECO:0007669"/>
    <property type="project" value="UniProtKB-KW"/>
</dbReference>
<proteinExistence type="inferred from homology"/>
<dbReference type="InterPro" id="IPR051013">
    <property type="entry name" value="MBL_superfamily_lactonases"/>
</dbReference>
<protein>
    <submittedName>
        <fullName evidence="6">Beta-lactamase</fullName>
    </submittedName>
</protein>
<reference evidence="7" key="1">
    <citation type="submission" date="2015-07" db="EMBL/GenBank/DDBJ databases">
        <authorList>
            <person name="Urmite Genomes"/>
        </authorList>
    </citation>
    <scope>NUCLEOTIDE SEQUENCE [LARGE SCALE GENOMIC DNA]</scope>
    <source>
        <strain evidence="7">type strain: ATCC 49404</strain>
    </source>
</reference>
<dbReference type="STRING" id="146018.BN2156_00263"/>
<dbReference type="InterPro" id="IPR036866">
    <property type="entry name" value="RibonucZ/Hydroxyglut_hydro"/>
</dbReference>
<name>A0A0H5RGZ3_9MYCO</name>
<dbReference type="SUPFAM" id="SSF56281">
    <property type="entry name" value="Metallo-hydrolase/oxidoreductase"/>
    <property type="match status" value="1"/>
</dbReference>
<dbReference type="Pfam" id="PF00753">
    <property type="entry name" value="Lactamase_B"/>
    <property type="match status" value="1"/>
</dbReference>
<keyword evidence="7" id="KW-1185">Reference proteome</keyword>
<evidence type="ECO:0000313" key="7">
    <source>
        <dbReference type="Proteomes" id="UP000199147"/>
    </source>
</evidence>
<dbReference type="RefSeq" id="WP_090509398.1">
    <property type="nucleotide sequence ID" value="NZ_CWKH01000001.1"/>
</dbReference>
<gene>
    <name evidence="6" type="ORF">BN2156_00263</name>
</gene>
<evidence type="ECO:0000256" key="2">
    <source>
        <dbReference type="ARBA" id="ARBA00022723"/>
    </source>
</evidence>
<evidence type="ECO:0000313" key="6">
    <source>
        <dbReference type="EMBL" id="CRZ13430.1"/>
    </source>
</evidence>
<keyword evidence="2" id="KW-0479">Metal-binding</keyword>
<dbReference type="AlphaFoldDB" id="A0A0H5RGZ3"/>
<feature type="domain" description="Metallo-beta-lactamase" evidence="5">
    <location>
        <begin position="52"/>
        <end position="256"/>
    </location>
</feature>